<comment type="caution">
    <text evidence="1">The sequence shown here is derived from an EMBL/GenBank/DDBJ whole genome shotgun (WGS) entry which is preliminary data.</text>
</comment>
<accession>A0ABX5LDA8</accession>
<gene>
    <name evidence="1" type="ORF">B0H03_11859</name>
</gene>
<reference evidence="1 2" key="1">
    <citation type="submission" date="2018-03" db="EMBL/GenBank/DDBJ databases">
        <title>Genomic Encyclopedia of Type Strains, Phase III (KMG-III): the genomes of soil and plant-associated and newly described type strains.</title>
        <authorList>
            <person name="Whitman W."/>
        </authorList>
    </citation>
    <scope>NUCLEOTIDE SEQUENCE [LARGE SCALE GENOMIC DNA]</scope>
    <source>
        <strain evidence="1 2">VKM Ac-1602</strain>
    </source>
</reference>
<evidence type="ECO:0000313" key="1">
    <source>
        <dbReference type="EMBL" id="PWJ61340.1"/>
    </source>
</evidence>
<name>A0ABX5LDA8_9MICO</name>
<evidence type="ECO:0000313" key="2">
    <source>
        <dbReference type="Proteomes" id="UP000245674"/>
    </source>
</evidence>
<dbReference type="Proteomes" id="UP000245674">
    <property type="component" value="Unassembled WGS sequence"/>
</dbReference>
<proteinExistence type="predicted"/>
<keyword evidence="2" id="KW-1185">Reference proteome</keyword>
<dbReference type="EMBL" id="QGDV01000018">
    <property type="protein sequence ID" value="PWJ61340.1"/>
    <property type="molecule type" value="Genomic_DNA"/>
</dbReference>
<sequence length="30" mass="3209">MLLNPYTPGSVPPKLPGRADKLQQFGQAAL</sequence>
<organism evidence="1 2">
    <name type="scientific">Rathayibacter iranicus NCPPB 2253 = VKM Ac-1602</name>
    <dbReference type="NCBI Taxonomy" id="1328868"/>
    <lineage>
        <taxon>Bacteria</taxon>
        <taxon>Bacillati</taxon>
        <taxon>Actinomycetota</taxon>
        <taxon>Actinomycetes</taxon>
        <taxon>Micrococcales</taxon>
        <taxon>Microbacteriaceae</taxon>
        <taxon>Rathayibacter</taxon>
    </lineage>
</organism>
<protein>
    <submittedName>
        <fullName evidence="1">Uncharacterized protein</fullName>
    </submittedName>
</protein>